<reference evidence="2 3" key="1">
    <citation type="submission" date="2022-12" db="EMBL/GenBank/DDBJ databases">
        <title>Draft genome sequence of Paenibacillus sp. dW9.</title>
        <authorList>
            <person name="Choi E.-W."/>
            <person name="Kim D.-U."/>
        </authorList>
    </citation>
    <scope>NUCLEOTIDE SEQUENCE [LARGE SCALE GENOMIC DNA]</scope>
    <source>
        <strain evidence="3">dW9</strain>
    </source>
</reference>
<feature type="transmembrane region" description="Helical" evidence="1">
    <location>
        <begin position="111"/>
        <end position="129"/>
    </location>
</feature>
<feature type="transmembrane region" description="Helical" evidence="1">
    <location>
        <begin position="264"/>
        <end position="285"/>
    </location>
</feature>
<name>A0ABT4QJV8_9BACL</name>
<accession>A0ABT4QJV8</accession>
<evidence type="ECO:0008006" key="4">
    <source>
        <dbReference type="Google" id="ProtNLM"/>
    </source>
</evidence>
<evidence type="ECO:0000313" key="2">
    <source>
        <dbReference type="EMBL" id="MCZ8517072.1"/>
    </source>
</evidence>
<proteinExistence type="predicted"/>
<keyword evidence="3" id="KW-1185">Reference proteome</keyword>
<dbReference type="Proteomes" id="UP001527882">
    <property type="component" value="Unassembled WGS sequence"/>
</dbReference>
<organism evidence="2 3">
    <name type="scientific">Paenibacillus gyeongsangnamensis</name>
    <dbReference type="NCBI Taxonomy" id="3388067"/>
    <lineage>
        <taxon>Bacteria</taxon>
        <taxon>Bacillati</taxon>
        <taxon>Bacillota</taxon>
        <taxon>Bacilli</taxon>
        <taxon>Bacillales</taxon>
        <taxon>Paenibacillaceae</taxon>
        <taxon>Paenibacillus</taxon>
    </lineage>
</organism>
<feature type="transmembrane region" description="Helical" evidence="1">
    <location>
        <begin position="6"/>
        <end position="27"/>
    </location>
</feature>
<feature type="transmembrane region" description="Helical" evidence="1">
    <location>
        <begin position="135"/>
        <end position="155"/>
    </location>
</feature>
<sequence>MKTHYFFYLVLMDMLINIMVYVPDILFEDRFNGAIMSMLLTIPLSTTLAYLLSIGLMKFPGMGLPEIFKLTFPVWIRTPVLIYLGINWSIGVWIALTNFAILAKRYINPDLSLVAVLLFFLAVVGWGAVQNSRTVLYVTEIITLLNVPLIFFIMIKAFTSSYMRWKEIFSMGAFAFNWPTWSSLSAATYLFNGYIEMVILHREFEGKFTTKYHWIIPIMGLLSFITTFAVPIGFHGLMAVGDYPYPWVVTADSMRFKLGFVERVVFVFLLLYIGISIMYGIVAWHNSIELLKGAFEKTIKGQWQRYFPWILLALLAIPPCYAVELIDQPKLLQFSRLWLNSRLAGEIALVLTVYLLGRWRKTA</sequence>
<feature type="transmembrane region" description="Helical" evidence="1">
    <location>
        <begin position="212"/>
        <end position="234"/>
    </location>
</feature>
<evidence type="ECO:0000256" key="1">
    <source>
        <dbReference type="SAM" id="Phobius"/>
    </source>
</evidence>
<dbReference type="RefSeq" id="WP_269885606.1">
    <property type="nucleotide sequence ID" value="NZ_JAQAGZ010000031.1"/>
</dbReference>
<evidence type="ECO:0000313" key="3">
    <source>
        <dbReference type="Proteomes" id="UP001527882"/>
    </source>
</evidence>
<dbReference type="EMBL" id="JAQAGZ010000031">
    <property type="protein sequence ID" value="MCZ8517072.1"/>
    <property type="molecule type" value="Genomic_DNA"/>
</dbReference>
<keyword evidence="1" id="KW-1133">Transmembrane helix</keyword>
<gene>
    <name evidence="2" type="ORF">O9H85_32930</name>
</gene>
<comment type="caution">
    <text evidence="2">The sequence shown here is derived from an EMBL/GenBank/DDBJ whole genome shotgun (WGS) entry which is preliminary data.</text>
</comment>
<feature type="transmembrane region" description="Helical" evidence="1">
    <location>
        <begin position="39"/>
        <end position="60"/>
    </location>
</feature>
<protein>
    <recommendedName>
        <fullName evidence="4">GerAB/ArcD/ProY family transporter</fullName>
    </recommendedName>
</protein>
<feature type="transmembrane region" description="Helical" evidence="1">
    <location>
        <begin position="306"/>
        <end position="326"/>
    </location>
</feature>
<keyword evidence="1" id="KW-0472">Membrane</keyword>
<keyword evidence="1" id="KW-0812">Transmembrane</keyword>
<feature type="transmembrane region" description="Helical" evidence="1">
    <location>
        <begin position="338"/>
        <end position="357"/>
    </location>
</feature>
<feature type="transmembrane region" description="Helical" evidence="1">
    <location>
        <begin position="80"/>
        <end position="99"/>
    </location>
</feature>